<feature type="transmembrane region" description="Helical" evidence="8">
    <location>
        <begin position="152"/>
        <end position="172"/>
    </location>
</feature>
<evidence type="ECO:0000313" key="9">
    <source>
        <dbReference type="EMBL" id="EPZ31588.1"/>
    </source>
</evidence>
<dbReference type="PANTHER" id="PTHR12982">
    <property type="entry name" value="PHOSPHATIDYLINOSITOL GLYCAN, CLASS C"/>
    <property type="match status" value="1"/>
</dbReference>
<dbReference type="InterPro" id="IPR009450">
    <property type="entry name" value="Plno_GlcNAc_GPI2"/>
</dbReference>
<evidence type="ECO:0000256" key="6">
    <source>
        <dbReference type="ARBA" id="ARBA00022989"/>
    </source>
</evidence>
<dbReference type="OMA" id="STSYHAF"/>
<dbReference type="PANTHER" id="PTHR12982:SF0">
    <property type="entry name" value="PHOSPHATIDYLINOSITOL N-ACETYLGLUCOSAMINYLTRANSFERASE SUBUNIT C"/>
    <property type="match status" value="1"/>
</dbReference>
<organism evidence="9 11">
    <name type="scientific">Rozella allomycis (strain CSF55)</name>
    <dbReference type="NCBI Taxonomy" id="988480"/>
    <lineage>
        <taxon>Eukaryota</taxon>
        <taxon>Fungi</taxon>
        <taxon>Fungi incertae sedis</taxon>
        <taxon>Cryptomycota</taxon>
        <taxon>Cryptomycota incertae sedis</taxon>
        <taxon>Rozella</taxon>
    </lineage>
</organism>
<gene>
    <name evidence="9" type="ORF">O9G_000067</name>
    <name evidence="10" type="ORF">ROZALSC1DRAFT_26762</name>
</gene>
<dbReference type="GO" id="GO:0017176">
    <property type="term" value="F:phosphatidylinositol N-acetylglucosaminyltransferase activity"/>
    <property type="evidence" value="ECO:0007669"/>
    <property type="project" value="UniProtKB-EC"/>
</dbReference>
<evidence type="ECO:0000256" key="4">
    <source>
        <dbReference type="ARBA" id="ARBA00022502"/>
    </source>
</evidence>
<dbReference type="GO" id="GO:0000506">
    <property type="term" value="C:glycosylphosphatidylinositol-N-acetylglucosaminyltransferase (GPI-GnT) complex"/>
    <property type="evidence" value="ECO:0007669"/>
    <property type="project" value="TreeGrafter"/>
</dbReference>
<keyword evidence="6 8" id="KW-1133">Transmembrane helix</keyword>
<evidence type="ECO:0000256" key="3">
    <source>
        <dbReference type="ARBA" id="ARBA00008321"/>
    </source>
</evidence>
<accession>A0A075ASX8</accession>
<reference evidence="12" key="2">
    <citation type="journal article" date="2018" name="Nat. Microbiol.">
        <title>Leveraging single-cell genomics to expand the fungal tree of life.</title>
        <authorList>
            <person name="Ahrendt S.R."/>
            <person name="Quandt C.A."/>
            <person name="Ciobanu D."/>
            <person name="Clum A."/>
            <person name="Salamov A."/>
            <person name="Andreopoulos B."/>
            <person name="Cheng J.F."/>
            <person name="Woyke T."/>
            <person name="Pelin A."/>
            <person name="Henrissat B."/>
            <person name="Reynolds N.K."/>
            <person name="Benny G.L."/>
            <person name="Smith M.E."/>
            <person name="James T.Y."/>
            <person name="Grigoriev I.V."/>
        </authorList>
    </citation>
    <scope>NUCLEOTIDE SEQUENCE [LARGE SCALE GENOMIC DNA]</scope>
    <source>
        <strain evidence="12">CSF55</strain>
    </source>
</reference>
<dbReference type="EMBL" id="ML004924">
    <property type="protein sequence ID" value="RKP21862.1"/>
    <property type="molecule type" value="Genomic_DNA"/>
</dbReference>
<reference evidence="10" key="3">
    <citation type="submission" date="2018-08" db="EMBL/GenBank/DDBJ databases">
        <title>Leveraging single-cell genomics to expand the Fungal Tree of Life.</title>
        <authorList>
            <consortium name="DOE Joint Genome Institute"/>
            <person name="Ahrendt S.R."/>
            <person name="Quandt C.A."/>
            <person name="Ciobanu D."/>
            <person name="Clum A."/>
            <person name="Salamov A."/>
            <person name="Andreopoulos B."/>
            <person name="Cheng J.-F."/>
            <person name="Woyke T."/>
            <person name="Pelin A."/>
            <person name="Henrissat B."/>
            <person name="Reynolds N."/>
            <person name="Benny G.L."/>
            <person name="Smith M.E."/>
            <person name="James T.Y."/>
            <person name="Grigoriev I.V."/>
        </authorList>
    </citation>
    <scope>NUCLEOTIDE SEQUENCE</scope>
    <source>
        <strain evidence="10">CSF55</strain>
    </source>
</reference>
<dbReference type="PIRSF" id="PIRSF016104">
    <property type="entry name" value="GPI2"/>
    <property type="match status" value="1"/>
</dbReference>
<comment type="similarity">
    <text evidence="3">Belongs to the PIGC family.</text>
</comment>
<keyword evidence="9" id="KW-0328">Glycosyltransferase</keyword>
<evidence type="ECO:0000313" key="11">
    <source>
        <dbReference type="Proteomes" id="UP000030755"/>
    </source>
</evidence>
<keyword evidence="5 8" id="KW-0812">Transmembrane</keyword>
<evidence type="ECO:0000256" key="8">
    <source>
        <dbReference type="SAM" id="Phobius"/>
    </source>
</evidence>
<dbReference type="STRING" id="988480.A0A075ASX8"/>
<dbReference type="Proteomes" id="UP000281549">
    <property type="component" value="Unassembled WGS sequence"/>
</dbReference>
<feature type="transmembrane region" description="Helical" evidence="8">
    <location>
        <begin position="98"/>
        <end position="116"/>
    </location>
</feature>
<feature type="transmembrane region" description="Helical" evidence="8">
    <location>
        <begin position="178"/>
        <end position="196"/>
    </location>
</feature>
<dbReference type="GO" id="GO:0006506">
    <property type="term" value="P:GPI anchor biosynthetic process"/>
    <property type="evidence" value="ECO:0007669"/>
    <property type="project" value="UniProtKB-UniPathway"/>
</dbReference>
<feature type="transmembrane region" description="Helical" evidence="8">
    <location>
        <begin position="233"/>
        <end position="251"/>
    </location>
</feature>
<reference evidence="9 11" key="1">
    <citation type="journal article" date="2013" name="Curr. Biol.">
        <title>Shared signatures of parasitism and phylogenomics unite Cryptomycota and microsporidia.</title>
        <authorList>
            <person name="James T.Y."/>
            <person name="Pelin A."/>
            <person name="Bonen L."/>
            <person name="Ahrendt S."/>
            <person name="Sain D."/>
            <person name="Corradi N."/>
            <person name="Stajich J.E."/>
        </authorList>
    </citation>
    <scope>NUCLEOTIDE SEQUENCE [LARGE SCALE GENOMIC DNA]</scope>
    <source>
        <strain evidence="9 11">CSF55</strain>
        <strain evidence="9 11">CSF55</strain>
    </source>
</reference>
<protein>
    <submittedName>
        <fullName evidence="9 10">Phosphatidylinositol N-acetylglucosaminyltransferase</fullName>
        <ecNumber evidence="9">2.4.1.198</ecNumber>
    </submittedName>
</protein>
<evidence type="ECO:0000256" key="1">
    <source>
        <dbReference type="ARBA" id="ARBA00004141"/>
    </source>
</evidence>
<keyword evidence="7 8" id="KW-0472">Membrane</keyword>
<evidence type="ECO:0000313" key="12">
    <source>
        <dbReference type="Proteomes" id="UP000281549"/>
    </source>
</evidence>
<dbReference type="EMBL" id="KE561209">
    <property type="protein sequence ID" value="EPZ31588.1"/>
    <property type="molecule type" value="Genomic_DNA"/>
</dbReference>
<name>A0A075ASX8_ROZAC</name>
<dbReference type="UniPathway" id="UPA00196"/>
<keyword evidence="4" id="KW-0337">GPI-anchor biosynthesis</keyword>
<keyword evidence="11" id="KW-1185">Reference proteome</keyword>
<comment type="pathway">
    <text evidence="2">Glycolipid biosynthesis; glycosylphosphatidylinositol-anchor biosynthesis.</text>
</comment>
<evidence type="ECO:0000313" key="10">
    <source>
        <dbReference type="EMBL" id="RKP21862.1"/>
    </source>
</evidence>
<evidence type="ECO:0000256" key="5">
    <source>
        <dbReference type="ARBA" id="ARBA00022692"/>
    </source>
</evidence>
<dbReference type="EC" id="2.4.1.198" evidence="9"/>
<feature type="transmembrane region" description="Helical" evidence="8">
    <location>
        <begin position="208"/>
        <end position="227"/>
    </location>
</feature>
<feature type="transmembrane region" description="Helical" evidence="8">
    <location>
        <begin position="31"/>
        <end position="55"/>
    </location>
</feature>
<dbReference type="Pfam" id="PF06432">
    <property type="entry name" value="GPI2"/>
    <property type="match status" value="1"/>
</dbReference>
<proteinExistence type="inferred from homology"/>
<evidence type="ECO:0000256" key="2">
    <source>
        <dbReference type="ARBA" id="ARBA00004687"/>
    </source>
</evidence>
<feature type="transmembrane region" description="Helical" evidence="8">
    <location>
        <begin position="128"/>
        <end position="145"/>
    </location>
</feature>
<dbReference type="HOGENOM" id="CLU_024002_0_1_1"/>
<comment type="subcellular location">
    <subcellularLocation>
        <location evidence="1">Membrane</location>
        <topology evidence="1">Multi-pass membrane protein</topology>
    </subcellularLocation>
</comment>
<keyword evidence="9" id="KW-0808">Transferase</keyword>
<dbReference type="Proteomes" id="UP000030755">
    <property type="component" value="Unassembled WGS sequence"/>
</dbReference>
<evidence type="ECO:0000256" key="7">
    <source>
        <dbReference type="ARBA" id="ARBA00023136"/>
    </source>
</evidence>
<feature type="transmembrane region" description="Helical" evidence="8">
    <location>
        <begin position="67"/>
        <end position="86"/>
    </location>
</feature>
<dbReference type="AlphaFoldDB" id="A0A075ASX8"/>
<sequence>MKIFAPFPDNYVDSSFLEEMQKNVNVRTYDYMSLVINSGLITLQISSIMIFLGVFTHLYSGTITPNGVAIFSFVSSIFGYFIWIYNTPQFLKRANNENYKEIVMLFAIVLGLTPILKTLTEDTSSDTIWAFTIILFITNLLFFDYTTTGNGIQFPASVSVNAAIFASVLLASRLPTKHHVFSLCSYSVCWFVYFPMLCKALKIRSPNLFTIISISSFISASLLWFGISKLCVLLYSSVFMFITFVCPYWFISLQKYKNEIIGPWDEATIMKKTRAIG</sequence>
<dbReference type="OrthoDB" id="196709at2759"/>